<dbReference type="Proteomes" id="UP001556636">
    <property type="component" value="Unassembled WGS sequence"/>
</dbReference>
<organism evidence="2 3">
    <name type="scientific">Spiribacter roseus</name>
    <dbReference type="NCBI Taxonomy" id="1855875"/>
    <lineage>
        <taxon>Bacteria</taxon>
        <taxon>Pseudomonadati</taxon>
        <taxon>Pseudomonadota</taxon>
        <taxon>Gammaproteobacteria</taxon>
        <taxon>Chromatiales</taxon>
        <taxon>Ectothiorhodospiraceae</taxon>
        <taxon>Spiribacter</taxon>
    </lineage>
</organism>
<feature type="domain" description="Helix-turn-helix" evidence="1">
    <location>
        <begin position="5"/>
        <end position="49"/>
    </location>
</feature>
<proteinExistence type="predicted"/>
<name>A0ABV3RYQ2_9GAMM</name>
<accession>A0ABV3RYQ2</accession>
<evidence type="ECO:0000313" key="2">
    <source>
        <dbReference type="EMBL" id="MEX0372797.1"/>
    </source>
</evidence>
<keyword evidence="3" id="KW-1185">Reference proteome</keyword>
<reference evidence="2 3" key="1">
    <citation type="submission" date="2024-02" db="EMBL/GenBank/DDBJ databases">
        <title>New especies of Spiribacter isolated from saline water.</title>
        <authorList>
            <person name="Leon M.J."/>
            <person name="De La Haba R."/>
            <person name="Sanchez-Porro C."/>
            <person name="Ventosa A."/>
        </authorList>
    </citation>
    <scope>NUCLEOTIDE SEQUENCE [LARGE SCALE GENOMIC DNA]</scope>
    <source>
        <strain evidence="3">ag22IC6-196</strain>
    </source>
</reference>
<dbReference type="RefSeq" id="WP_159309748.1">
    <property type="nucleotide sequence ID" value="NZ_JBAKFG010000002.1"/>
</dbReference>
<evidence type="ECO:0000313" key="3">
    <source>
        <dbReference type="Proteomes" id="UP001556636"/>
    </source>
</evidence>
<protein>
    <submittedName>
        <fullName evidence="2">Helix-turn-helix domain-containing protein</fullName>
    </submittedName>
</protein>
<dbReference type="Pfam" id="PF12728">
    <property type="entry name" value="HTH_17"/>
    <property type="match status" value="1"/>
</dbReference>
<dbReference type="EMBL" id="JBAKFG010000002">
    <property type="protein sequence ID" value="MEX0372797.1"/>
    <property type="molecule type" value="Genomic_DNA"/>
</dbReference>
<evidence type="ECO:0000259" key="1">
    <source>
        <dbReference type="Pfam" id="PF12728"/>
    </source>
</evidence>
<gene>
    <name evidence="2" type="ORF">V6X51_05040</name>
</gene>
<comment type="caution">
    <text evidence="2">The sequence shown here is derived from an EMBL/GenBank/DDBJ whole genome shotgun (WGS) entry which is preliminary data.</text>
</comment>
<dbReference type="NCBIfam" id="TIGR01764">
    <property type="entry name" value="excise"/>
    <property type="match status" value="1"/>
</dbReference>
<dbReference type="InterPro" id="IPR010093">
    <property type="entry name" value="SinI_DNA-bd"/>
</dbReference>
<dbReference type="InterPro" id="IPR041657">
    <property type="entry name" value="HTH_17"/>
</dbReference>
<sequence length="70" mass="8088">MNTLQAANFLNVSRRFVIKEIEAGRLPCRKVGSHRRIAFEDIVVYAKQMREGQKAALERMAENERKLGLE</sequence>